<evidence type="ECO:0000313" key="7">
    <source>
        <dbReference type="Proteomes" id="UP000008130"/>
    </source>
</evidence>
<gene>
    <name evidence="6" type="ordered locus">SL003B_4281</name>
</gene>
<dbReference type="RefSeq" id="WP_013654996.1">
    <property type="nucleotide sequence ID" value="NC_015259.1"/>
</dbReference>
<sequence>MRLLVPPPLQAFLFAVAMALAARAFPGLAVTFPGQVALAVGLAALGLAIDLTAVVAFLRSRTTVNPLRPAKARMLVATGLYRFTRNPMYLGLLLVLSGWAVWLGHGLAAAIVPLFVVAVTELQIKPEEAALEAKFGEPYRAYRRKVRRWI</sequence>
<dbReference type="GO" id="GO:0012505">
    <property type="term" value="C:endomembrane system"/>
    <property type="evidence" value="ECO:0007669"/>
    <property type="project" value="UniProtKB-SubCell"/>
</dbReference>
<feature type="transmembrane region" description="Helical" evidence="5">
    <location>
        <begin position="37"/>
        <end position="58"/>
    </location>
</feature>
<reference evidence="6 7" key="1">
    <citation type="journal article" date="2011" name="J. Bacteriol.">
        <title>Complete genome sequence of Polymorphum gilvum SL003B-26A1T, a crude oil-degrading bacterium from oil-polluted saline soil.</title>
        <authorList>
            <person name="Li S.G."/>
            <person name="Tang Y.Q."/>
            <person name="Nie Y."/>
            <person name="Cai M."/>
            <person name="Wu X.L."/>
        </authorList>
    </citation>
    <scope>NUCLEOTIDE SEQUENCE [LARGE SCALE GENOMIC DNA]</scope>
    <source>
        <strain evidence="7">LMG 25793 / CGMCC 1.9160 / SL003B-26A1</strain>
    </source>
</reference>
<name>F2IVI0_POLGS</name>
<dbReference type="AlphaFoldDB" id="F2IVI0"/>
<evidence type="ECO:0000256" key="5">
    <source>
        <dbReference type="SAM" id="Phobius"/>
    </source>
</evidence>
<evidence type="ECO:0000256" key="2">
    <source>
        <dbReference type="ARBA" id="ARBA00022692"/>
    </source>
</evidence>
<keyword evidence="2 5" id="KW-0812">Transmembrane</keyword>
<dbReference type="STRING" id="991905.SL003B_4281"/>
<protein>
    <submittedName>
        <fullName evidence="6">Isoprenylcysteine carboxyl methyltransferase family protein</fullName>
    </submittedName>
</protein>
<evidence type="ECO:0000313" key="6">
    <source>
        <dbReference type="EMBL" id="ADZ72698.1"/>
    </source>
</evidence>
<dbReference type="Proteomes" id="UP000008130">
    <property type="component" value="Chromosome"/>
</dbReference>
<dbReference type="HOGENOM" id="CLU_065200_4_2_5"/>
<dbReference type="KEGG" id="pgv:SL003B_4281"/>
<dbReference type="PATRIC" id="fig|991905.3.peg.4414"/>
<keyword evidence="3 5" id="KW-1133">Transmembrane helix</keyword>
<dbReference type="GO" id="GO:0008168">
    <property type="term" value="F:methyltransferase activity"/>
    <property type="evidence" value="ECO:0007669"/>
    <property type="project" value="UniProtKB-KW"/>
</dbReference>
<keyword evidence="4 5" id="KW-0472">Membrane</keyword>
<dbReference type="PANTHER" id="PTHR12714">
    <property type="entry name" value="PROTEIN-S ISOPRENYLCYSTEINE O-METHYLTRANSFERASE"/>
    <property type="match status" value="1"/>
</dbReference>
<accession>F2IVI0</accession>
<keyword evidence="7" id="KW-1185">Reference proteome</keyword>
<evidence type="ECO:0000256" key="3">
    <source>
        <dbReference type="ARBA" id="ARBA00022989"/>
    </source>
</evidence>
<dbReference type="GO" id="GO:0032259">
    <property type="term" value="P:methylation"/>
    <property type="evidence" value="ECO:0007669"/>
    <property type="project" value="UniProtKB-KW"/>
</dbReference>
<keyword evidence="6" id="KW-0808">Transferase</keyword>
<evidence type="ECO:0000256" key="1">
    <source>
        <dbReference type="ARBA" id="ARBA00004127"/>
    </source>
</evidence>
<dbReference type="Pfam" id="PF04191">
    <property type="entry name" value="PEMT"/>
    <property type="match status" value="1"/>
</dbReference>
<dbReference type="PANTHER" id="PTHR12714:SF24">
    <property type="entry name" value="SLR1182 PROTEIN"/>
    <property type="match status" value="1"/>
</dbReference>
<dbReference type="EMBL" id="CP002568">
    <property type="protein sequence ID" value="ADZ72698.1"/>
    <property type="molecule type" value="Genomic_DNA"/>
</dbReference>
<organism evidence="6 7">
    <name type="scientific">Polymorphum gilvum (strain LMG 25793 / CGMCC 1.9160 / SL003B-26A1)</name>
    <dbReference type="NCBI Taxonomy" id="991905"/>
    <lineage>
        <taxon>Bacteria</taxon>
        <taxon>Pseudomonadati</taxon>
        <taxon>Pseudomonadota</taxon>
        <taxon>Alphaproteobacteria</taxon>
        <taxon>Rhodobacterales</taxon>
        <taxon>Paracoccaceae</taxon>
        <taxon>Polymorphum</taxon>
    </lineage>
</organism>
<evidence type="ECO:0000256" key="4">
    <source>
        <dbReference type="ARBA" id="ARBA00023136"/>
    </source>
</evidence>
<proteinExistence type="predicted"/>
<dbReference type="Gene3D" id="1.20.120.1630">
    <property type="match status" value="1"/>
</dbReference>
<dbReference type="eggNOG" id="COG2020">
    <property type="taxonomic scope" value="Bacteria"/>
</dbReference>
<comment type="subcellular location">
    <subcellularLocation>
        <location evidence="1">Endomembrane system</location>
        <topology evidence="1">Multi-pass membrane protein</topology>
    </subcellularLocation>
</comment>
<keyword evidence="6" id="KW-0489">Methyltransferase</keyword>
<dbReference type="OrthoDB" id="9811969at2"/>
<dbReference type="InterPro" id="IPR007318">
    <property type="entry name" value="Phopholipid_MeTrfase"/>
</dbReference>
<feature type="transmembrane region" description="Helical" evidence="5">
    <location>
        <begin position="89"/>
        <end position="116"/>
    </location>
</feature>